<evidence type="ECO:0000313" key="2">
    <source>
        <dbReference type="Proteomes" id="UP001595530"/>
    </source>
</evidence>
<sequence length="128" mass="14012">MAVSSDGYIRFFFPEIQNISIGHLISGIDQDAPLEISDGAHPTSITGYTEWVNQDVSNAGITIGWDWQMSAIGGLTELSRISGPRSNVMLQSSNGKDVGYEQTSELLGAYIDNVNWQTIVLSHIVECY</sequence>
<comment type="caution">
    <text evidence="1">The sequence shown here is derived from an EMBL/GenBank/DDBJ whole genome shotgun (WGS) entry which is preliminary data.</text>
</comment>
<keyword evidence="2" id="KW-1185">Reference proteome</keyword>
<dbReference type="EMBL" id="JBHRTP010000078">
    <property type="protein sequence ID" value="MFC3110465.1"/>
    <property type="molecule type" value="Genomic_DNA"/>
</dbReference>
<name>A0ABV7F6B2_9BURK</name>
<dbReference type="Pfam" id="PF16245">
    <property type="entry name" value="DUF4902"/>
    <property type="match status" value="1"/>
</dbReference>
<organism evidence="1 2">
    <name type="scientific">Undibacterium arcticum</name>
    <dbReference type="NCBI Taxonomy" id="1762892"/>
    <lineage>
        <taxon>Bacteria</taxon>
        <taxon>Pseudomonadati</taxon>
        <taxon>Pseudomonadota</taxon>
        <taxon>Betaproteobacteria</taxon>
        <taxon>Burkholderiales</taxon>
        <taxon>Oxalobacteraceae</taxon>
        <taxon>Undibacterium</taxon>
    </lineage>
</organism>
<dbReference type="RefSeq" id="WP_390325231.1">
    <property type="nucleotide sequence ID" value="NZ_JBHRTP010000078.1"/>
</dbReference>
<dbReference type="InterPro" id="IPR032598">
    <property type="entry name" value="RsaM-like"/>
</dbReference>
<dbReference type="Gene3D" id="3.10.450.610">
    <property type="match status" value="1"/>
</dbReference>
<reference evidence="2" key="1">
    <citation type="journal article" date="2019" name="Int. J. Syst. Evol. Microbiol.">
        <title>The Global Catalogue of Microorganisms (GCM) 10K type strain sequencing project: providing services to taxonomists for standard genome sequencing and annotation.</title>
        <authorList>
            <consortium name="The Broad Institute Genomics Platform"/>
            <consortium name="The Broad Institute Genome Sequencing Center for Infectious Disease"/>
            <person name="Wu L."/>
            <person name="Ma J."/>
        </authorList>
    </citation>
    <scope>NUCLEOTIDE SEQUENCE [LARGE SCALE GENOMIC DNA]</scope>
    <source>
        <strain evidence="2">KCTC 42986</strain>
    </source>
</reference>
<protein>
    <submittedName>
        <fullName evidence="1">DUF4902 domain-containing protein</fullName>
    </submittedName>
</protein>
<accession>A0ABV7F6B2</accession>
<gene>
    <name evidence="1" type="ORF">ACFOFO_21275</name>
</gene>
<dbReference type="Proteomes" id="UP001595530">
    <property type="component" value="Unassembled WGS sequence"/>
</dbReference>
<proteinExistence type="predicted"/>
<evidence type="ECO:0000313" key="1">
    <source>
        <dbReference type="EMBL" id="MFC3110465.1"/>
    </source>
</evidence>